<sequence length="620" mass="66237">MQLFSRFSLLLSLASLWVARAQVISAGTTVQLGSNYYFVPGTPVASLKLTENASALGQLQTLGGNGTAPFIAFSFITSTVSSFSVSDLQNITSTWSSIDDVWTPSFLEGIYLSFNGSGNAVSGLMAGNGTSIVISSESFSGGVSLTATIPPGPYFVSPFTGQIFEAWLLYNDEQQSFVYGTIPDGKGGFQQLSAHIPGAATESVAVPSRLYFTPTAQQPLAGARIGTAPSIQRLIDGGAIIVGKTKASQFANGETATDDWVDYHSPYNPRGDGYQDGSSSSTGSGTAIAAYPWLDYAVGSDTGGSMRGPAGVNGAYGNRPSHGAVDLTDVMPLSPEMDTAGIFARDAKSWLTAGTWWYENFTTFTQFPKTILFPVDEWGSSFLTNPPKNGTANFIFNAFIEQLEGFLNTTRTEINLTTMWNATSPLIANVSNPPPPLRENLNLTYEALISIDQVQLVADPFIALYQETFSGQAPFIDPAPLTRIDAITNKTVFMNWFQDTVLNGTDPTTCSPAIYLYPQSDGSTLYRNLYISPPTPPFGFGAGRIASFTGVPDMVVPIGELPYNSTITNTTEALPVTISFLAQMNCDLMLFNLFAALADAGILKPVFTGQSLFSLAPIEE</sequence>
<protein>
    <submittedName>
        <fullName evidence="1">Uncharacterized protein</fullName>
    </submittedName>
</protein>
<accession>A0ACC1T8M5</accession>
<comment type="caution">
    <text evidence="1">The sequence shown here is derived from an EMBL/GenBank/DDBJ whole genome shotgun (WGS) entry which is preliminary data.</text>
</comment>
<evidence type="ECO:0000313" key="1">
    <source>
        <dbReference type="EMBL" id="KAJ3555714.1"/>
    </source>
</evidence>
<dbReference type="EMBL" id="JANHOG010000305">
    <property type="protein sequence ID" value="KAJ3555714.1"/>
    <property type="molecule type" value="Genomic_DNA"/>
</dbReference>
<name>A0ACC1T8M5_9APHY</name>
<evidence type="ECO:0000313" key="2">
    <source>
        <dbReference type="Proteomes" id="UP001148662"/>
    </source>
</evidence>
<dbReference type="Proteomes" id="UP001148662">
    <property type="component" value="Unassembled WGS sequence"/>
</dbReference>
<proteinExistence type="predicted"/>
<keyword evidence="2" id="KW-1185">Reference proteome</keyword>
<reference evidence="1" key="1">
    <citation type="submission" date="2022-07" db="EMBL/GenBank/DDBJ databases">
        <title>Genome Sequence of Phlebia brevispora.</title>
        <authorList>
            <person name="Buettner E."/>
        </authorList>
    </citation>
    <scope>NUCLEOTIDE SEQUENCE</scope>
    <source>
        <strain evidence="1">MPL23</strain>
    </source>
</reference>
<organism evidence="1 2">
    <name type="scientific">Phlebia brevispora</name>
    <dbReference type="NCBI Taxonomy" id="194682"/>
    <lineage>
        <taxon>Eukaryota</taxon>
        <taxon>Fungi</taxon>
        <taxon>Dikarya</taxon>
        <taxon>Basidiomycota</taxon>
        <taxon>Agaricomycotina</taxon>
        <taxon>Agaricomycetes</taxon>
        <taxon>Polyporales</taxon>
        <taxon>Meruliaceae</taxon>
        <taxon>Phlebia</taxon>
    </lineage>
</organism>
<gene>
    <name evidence="1" type="ORF">NM688_g2423</name>
</gene>